<sequence length="277" mass="31555">MKKIIVPVDFSDYSERALQTAAFFAKEQNAEIVVVHMLELSNAVINQSQSYIQEEAVFYMKLAEKRFKEFLNKPYLEGIKITPIIKHFKIFSELDVLAREEEADLIIMGSKGTSGMQEIFVGSNTEKVIRHSKTPVLVIKEEAITSSLKKAAFACDFSDDDIDPLLKAEKLFSTLKCPLELVYVRTPYVKFKSTKELNERIKLFLHKLQDSGLTEDKIHVVSEYSIEEGLRYFVTQENVDVLVVATHGKKGFTHFFEGSISEDVANHSNFPVLSFKI</sequence>
<dbReference type="CDD" id="cd00293">
    <property type="entry name" value="USP-like"/>
    <property type="match status" value="2"/>
</dbReference>
<dbReference type="InterPro" id="IPR006015">
    <property type="entry name" value="Universal_stress_UspA"/>
</dbReference>
<dbReference type="OrthoDB" id="9788959at2"/>
<dbReference type="STRING" id="1635173.WH52_08105"/>
<proteinExistence type="inferred from homology"/>
<evidence type="ECO:0000313" key="3">
    <source>
        <dbReference type="EMBL" id="OSY87987.1"/>
    </source>
</evidence>
<name>A0A1Y2PDW4_9FLAO</name>
<dbReference type="PANTHER" id="PTHR46268">
    <property type="entry name" value="STRESS RESPONSE PROTEIN NHAX"/>
    <property type="match status" value="1"/>
</dbReference>
<comment type="similarity">
    <text evidence="1">Belongs to the universal stress protein A family.</text>
</comment>
<dbReference type="SUPFAM" id="SSF52402">
    <property type="entry name" value="Adenine nucleotide alpha hydrolases-like"/>
    <property type="match status" value="2"/>
</dbReference>
<feature type="domain" description="UspA" evidence="2">
    <location>
        <begin position="1"/>
        <end position="140"/>
    </location>
</feature>
<dbReference type="Gene3D" id="3.40.50.620">
    <property type="entry name" value="HUPs"/>
    <property type="match status" value="2"/>
</dbReference>
<comment type="caution">
    <text evidence="3">The sequence shown here is derived from an EMBL/GenBank/DDBJ whole genome shotgun (WGS) entry which is preliminary data.</text>
</comment>
<accession>A0A1Y2PDW4</accession>
<dbReference type="Proteomes" id="UP000194221">
    <property type="component" value="Unassembled WGS sequence"/>
</dbReference>
<feature type="domain" description="UspA" evidence="2">
    <location>
        <begin position="150"/>
        <end position="273"/>
    </location>
</feature>
<gene>
    <name evidence="3" type="ORF">WH52_08105</name>
</gene>
<dbReference type="InterPro" id="IPR006016">
    <property type="entry name" value="UspA"/>
</dbReference>
<dbReference type="RefSeq" id="WP_086030455.1">
    <property type="nucleotide sequence ID" value="NZ_LAPZ01000005.1"/>
</dbReference>
<evidence type="ECO:0000313" key="4">
    <source>
        <dbReference type="Proteomes" id="UP000194221"/>
    </source>
</evidence>
<dbReference type="EMBL" id="LAPZ01000005">
    <property type="protein sequence ID" value="OSY87987.1"/>
    <property type="molecule type" value="Genomic_DNA"/>
</dbReference>
<keyword evidence="4" id="KW-1185">Reference proteome</keyword>
<dbReference type="FunCoup" id="A0A1Y2PDW4">
    <property type="interactions" value="114"/>
</dbReference>
<dbReference type="PANTHER" id="PTHR46268:SF6">
    <property type="entry name" value="UNIVERSAL STRESS PROTEIN UP12"/>
    <property type="match status" value="1"/>
</dbReference>
<dbReference type="InParanoid" id="A0A1Y2PDW4"/>
<organism evidence="3 4">
    <name type="scientific">Tenacibaculum holothuriorum</name>
    <dbReference type="NCBI Taxonomy" id="1635173"/>
    <lineage>
        <taxon>Bacteria</taxon>
        <taxon>Pseudomonadati</taxon>
        <taxon>Bacteroidota</taxon>
        <taxon>Flavobacteriia</taxon>
        <taxon>Flavobacteriales</taxon>
        <taxon>Flavobacteriaceae</taxon>
        <taxon>Tenacibaculum</taxon>
    </lineage>
</organism>
<dbReference type="AlphaFoldDB" id="A0A1Y2PDW4"/>
<dbReference type="InterPro" id="IPR014729">
    <property type="entry name" value="Rossmann-like_a/b/a_fold"/>
</dbReference>
<dbReference type="Pfam" id="PF00582">
    <property type="entry name" value="Usp"/>
    <property type="match status" value="2"/>
</dbReference>
<protein>
    <submittedName>
        <fullName evidence="3">Universal stress protein UspA</fullName>
    </submittedName>
</protein>
<evidence type="ECO:0000259" key="2">
    <source>
        <dbReference type="Pfam" id="PF00582"/>
    </source>
</evidence>
<reference evidence="3 4" key="1">
    <citation type="submission" date="2015-03" db="EMBL/GenBank/DDBJ databases">
        <title>Genome sequence of Tenacibaculum sp. S2-2, isolated from intestinal microbiota of sea cucumber, Apostichopus japonicas.</title>
        <authorList>
            <person name="Shao Z."/>
            <person name="Wang L."/>
            <person name="Li X."/>
        </authorList>
    </citation>
    <scope>NUCLEOTIDE SEQUENCE [LARGE SCALE GENOMIC DNA]</scope>
    <source>
        <strain evidence="3 4">S2-2</strain>
    </source>
</reference>
<evidence type="ECO:0000256" key="1">
    <source>
        <dbReference type="ARBA" id="ARBA00008791"/>
    </source>
</evidence>
<dbReference type="PRINTS" id="PR01438">
    <property type="entry name" value="UNVRSLSTRESS"/>
</dbReference>